<dbReference type="InterPro" id="IPR004911">
    <property type="entry name" value="Interferon-induced_GILT"/>
</dbReference>
<evidence type="ECO:0000256" key="2">
    <source>
        <dbReference type="ARBA" id="ARBA00005679"/>
    </source>
</evidence>
<keyword evidence="4 6" id="KW-0732">Signal</keyword>
<name>A0AAP0QXM1_9ROSI</name>
<evidence type="ECO:0000313" key="7">
    <source>
        <dbReference type="EMBL" id="KAK9214952.1"/>
    </source>
</evidence>
<evidence type="ECO:0000256" key="6">
    <source>
        <dbReference type="SAM" id="SignalP"/>
    </source>
</evidence>
<keyword evidence="5" id="KW-0325">Glycoprotein</keyword>
<keyword evidence="3" id="KW-0964">Secreted</keyword>
<evidence type="ECO:0000256" key="5">
    <source>
        <dbReference type="ARBA" id="ARBA00023180"/>
    </source>
</evidence>
<proteinExistence type="inferred from homology"/>
<dbReference type="GO" id="GO:0005576">
    <property type="term" value="C:extracellular region"/>
    <property type="evidence" value="ECO:0007669"/>
    <property type="project" value="UniProtKB-SubCell"/>
</dbReference>
<dbReference type="GO" id="GO:0016671">
    <property type="term" value="F:oxidoreductase activity, acting on a sulfur group of donors, disulfide as acceptor"/>
    <property type="evidence" value="ECO:0007669"/>
    <property type="project" value="InterPro"/>
</dbReference>
<dbReference type="AlphaFoldDB" id="A0AAP0QXM1"/>
<comment type="caution">
    <text evidence="7">The sequence shown here is derived from an EMBL/GenBank/DDBJ whole genome shotgun (WGS) entry which is preliminary data.</text>
</comment>
<comment type="subcellular location">
    <subcellularLocation>
        <location evidence="1">Secreted</location>
    </subcellularLocation>
</comment>
<gene>
    <name evidence="7" type="ORF">WN944_006954</name>
</gene>
<organism evidence="7 8">
    <name type="scientific">Citrus x changshan-huyou</name>
    <dbReference type="NCBI Taxonomy" id="2935761"/>
    <lineage>
        <taxon>Eukaryota</taxon>
        <taxon>Viridiplantae</taxon>
        <taxon>Streptophyta</taxon>
        <taxon>Embryophyta</taxon>
        <taxon>Tracheophyta</taxon>
        <taxon>Spermatophyta</taxon>
        <taxon>Magnoliopsida</taxon>
        <taxon>eudicotyledons</taxon>
        <taxon>Gunneridae</taxon>
        <taxon>Pentapetalae</taxon>
        <taxon>rosids</taxon>
        <taxon>malvids</taxon>
        <taxon>Sapindales</taxon>
        <taxon>Rutaceae</taxon>
        <taxon>Aurantioideae</taxon>
        <taxon>Citrus</taxon>
    </lineage>
</organism>
<evidence type="ECO:0000313" key="8">
    <source>
        <dbReference type="Proteomes" id="UP001428341"/>
    </source>
</evidence>
<dbReference type="PANTHER" id="PTHR13234">
    <property type="entry name" value="GAMMA-INTERFERON INDUCIBLE LYSOSOMAL THIOL REDUCTASE GILT"/>
    <property type="match status" value="1"/>
</dbReference>
<evidence type="ECO:0000256" key="4">
    <source>
        <dbReference type="ARBA" id="ARBA00022729"/>
    </source>
</evidence>
<protein>
    <submittedName>
        <fullName evidence="7">Uncharacterized protein</fullName>
    </submittedName>
</protein>
<reference evidence="7 8" key="1">
    <citation type="submission" date="2024-05" db="EMBL/GenBank/DDBJ databases">
        <title>Haplotype-resolved chromosome-level genome assembly of Huyou (Citrus changshanensis).</title>
        <authorList>
            <person name="Miao C."/>
            <person name="Chen W."/>
            <person name="Wu Y."/>
            <person name="Wang L."/>
            <person name="Zhao S."/>
            <person name="Grierson D."/>
            <person name="Xu C."/>
            <person name="Chen K."/>
        </authorList>
    </citation>
    <scope>NUCLEOTIDE SEQUENCE [LARGE SCALE GENOMIC DNA]</scope>
    <source>
        <strain evidence="7">01-14</strain>
        <tissue evidence="7">Leaf</tissue>
    </source>
</reference>
<evidence type="ECO:0000256" key="3">
    <source>
        <dbReference type="ARBA" id="ARBA00022525"/>
    </source>
</evidence>
<evidence type="ECO:0000256" key="1">
    <source>
        <dbReference type="ARBA" id="ARBA00004613"/>
    </source>
</evidence>
<sequence>MGSKLLLPVLSFGHAISFFVNVVLTSHCDEAELELFRNVSIKTDQLVLCKKRSKLQLELKYAAEIISLVPPHQYVPWIVVDVQPLYEDYEIFIDYICMAYKGNLVPKACGNLFLITNHYGDQTRACLSS</sequence>
<dbReference type="PANTHER" id="PTHR13234:SF8">
    <property type="entry name" value="GAMMA-INTERFERON-INDUCIBLE LYSOSOMAL THIOL REDUCTASE"/>
    <property type="match status" value="1"/>
</dbReference>
<keyword evidence="8" id="KW-1185">Reference proteome</keyword>
<dbReference type="Proteomes" id="UP001428341">
    <property type="component" value="Unassembled WGS sequence"/>
</dbReference>
<feature type="signal peptide" evidence="6">
    <location>
        <begin position="1"/>
        <end position="25"/>
    </location>
</feature>
<dbReference type="EMBL" id="JBCGBO010000003">
    <property type="protein sequence ID" value="KAK9214952.1"/>
    <property type="molecule type" value="Genomic_DNA"/>
</dbReference>
<feature type="chain" id="PRO_5042910352" evidence="6">
    <location>
        <begin position="26"/>
        <end position="129"/>
    </location>
</feature>
<comment type="similarity">
    <text evidence="2">Belongs to the GILT family.</text>
</comment>
<accession>A0AAP0QXM1</accession>